<organism evidence="1 2">
    <name type="scientific">Streptomyces albus (strain ATCC 21838 / DSM 41398 / FERM P-419 / JCM 4703 / NBRC 107858)</name>
    <dbReference type="NCBI Taxonomy" id="1081613"/>
    <lineage>
        <taxon>Bacteria</taxon>
        <taxon>Bacillati</taxon>
        <taxon>Actinomycetota</taxon>
        <taxon>Actinomycetes</taxon>
        <taxon>Kitasatosporales</taxon>
        <taxon>Streptomycetaceae</taxon>
        <taxon>Streptomyces</taxon>
    </lineage>
</organism>
<protein>
    <submittedName>
        <fullName evidence="1">Uncharacterized protein</fullName>
    </submittedName>
</protein>
<evidence type="ECO:0000313" key="1">
    <source>
        <dbReference type="EMBL" id="AJE84005.1"/>
    </source>
</evidence>
<proteinExistence type="predicted"/>
<accession>A0A0B5EXQ4</accession>
<dbReference type="AlphaFoldDB" id="A0A0B5EXQ4"/>
<reference evidence="1 2" key="1">
    <citation type="submission" date="2015-01" db="EMBL/GenBank/DDBJ databases">
        <title>Enhanced salinomycin production by adjusting the supply of polyketide extender units in Streptomyce albus DSM 41398.</title>
        <authorList>
            <person name="Lu C."/>
        </authorList>
    </citation>
    <scope>NUCLEOTIDE SEQUENCE [LARGE SCALE GENOMIC DNA]</scope>
    <source>
        <strain evidence="2">ATCC 21838 / DSM 41398 / FERM P-419 / JCM 4703 / NBRC 107858</strain>
    </source>
</reference>
<sequence length="82" mass="9230">MTFFTPDTTYLYRPDGYKAPEQWRYFRCAAVVTMPGTSARIAFGFIKDGSPMSGWTPTGLMDADWARGWKSLPDEPPSTATR</sequence>
<keyword evidence="2" id="KW-1185">Reference proteome</keyword>
<gene>
    <name evidence="1" type="ORF">SLNWT_3629</name>
</gene>
<dbReference type="KEGG" id="sals:SLNWT_3629"/>
<dbReference type="EMBL" id="CP010519">
    <property type="protein sequence ID" value="AJE84005.1"/>
    <property type="molecule type" value="Genomic_DNA"/>
</dbReference>
<evidence type="ECO:0000313" key="2">
    <source>
        <dbReference type="Proteomes" id="UP000031523"/>
    </source>
</evidence>
<dbReference type="Proteomes" id="UP000031523">
    <property type="component" value="Chromosome"/>
</dbReference>
<name>A0A0B5EXQ4_STRA4</name>